<feature type="region of interest" description="Disordered" evidence="3">
    <location>
        <begin position="448"/>
        <end position="474"/>
    </location>
</feature>
<evidence type="ECO:0000256" key="3">
    <source>
        <dbReference type="SAM" id="MobiDB-lite"/>
    </source>
</evidence>
<protein>
    <submittedName>
        <fullName evidence="5">Family 32 glycosyltransferase</fullName>
    </submittedName>
</protein>
<dbReference type="KEGG" id="mlr:MELLADRAFT_117884"/>
<comment type="similarity">
    <text evidence="1">Belongs to the glycosyltransferase 32 family.</text>
</comment>
<dbReference type="FunFam" id="3.90.550.20:FF:000011">
    <property type="entry name" value="Mannosyl phosphorylinositol ceramide synthase SUR1"/>
    <property type="match status" value="1"/>
</dbReference>
<keyword evidence="2 5" id="KW-0808">Transferase</keyword>
<keyword evidence="4" id="KW-0472">Membrane</keyword>
<sequence>MGSIKLPNSRRFWIPIILLSIFVMFFWRHIILLGQILSVYPLWAISSSSLSLTLAGDGLDTSFELYPIEQWSVRWPPKNHSNQTLPLEANSSLLRLKDGSLARLPHDRYGGSNYDQPDSTDLVPPILHHILLGMDRKTMPVAWETSRNSCLALHPESANYTHHFWDDASALQFMTTHYPFFLNDFLSYRHNIQRADALRYFVLHHYGGIFLDLDLECRRSLGPLRRFPIVNINAFPVGVSNGFMMAEAGHPFLAQLVRNLKRYDRSWFGIPYADIMFSTGPMFLSSEHLRFSSKLRSHDLRILGGAEQRLSGKVVTPLFRHLGSSSWHGQDAHLTLMIKDAIFHPIVAVGLLGLLAGAALVGSWWTLSRLLARRGFMIIRPGSTYYALEIRSGSRSRRQEFSQRFVLWRLGLARRASELSSSTSSTNSSNEYLHLSNTDDEIEAIELGLSTTSNGNTTDDENEIWEKKKKSTNRKVTPMVTVTPASDELNDILFDASRDHLTPTHHSYPLNLNRSQSPPPPQYR</sequence>
<dbReference type="InterPro" id="IPR007577">
    <property type="entry name" value="GlycoTrfase_DXD_sugar-bd_CS"/>
</dbReference>
<dbReference type="Pfam" id="PF04488">
    <property type="entry name" value="Gly_transf_sug"/>
    <property type="match status" value="1"/>
</dbReference>
<dbReference type="EMBL" id="GL883141">
    <property type="protein sequence ID" value="EGG01008.1"/>
    <property type="molecule type" value="Genomic_DNA"/>
</dbReference>
<dbReference type="InterPro" id="IPR051706">
    <property type="entry name" value="Glycosyltransferase_domain"/>
</dbReference>
<organism evidence="6">
    <name type="scientific">Melampsora larici-populina (strain 98AG31 / pathotype 3-4-7)</name>
    <name type="common">Poplar leaf rust fungus</name>
    <dbReference type="NCBI Taxonomy" id="747676"/>
    <lineage>
        <taxon>Eukaryota</taxon>
        <taxon>Fungi</taxon>
        <taxon>Dikarya</taxon>
        <taxon>Basidiomycota</taxon>
        <taxon>Pucciniomycotina</taxon>
        <taxon>Pucciniomycetes</taxon>
        <taxon>Pucciniales</taxon>
        <taxon>Melampsoraceae</taxon>
        <taxon>Melampsora</taxon>
    </lineage>
</organism>
<keyword evidence="4" id="KW-1133">Transmembrane helix</keyword>
<feature type="transmembrane region" description="Helical" evidence="4">
    <location>
        <begin position="342"/>
        <end position="367"/>
    </location>
</feature>
<dbReference type="InParanoid" id="F4S2V5"/>
<dbReference type="VEuPathDB" id="FungiDB:MELLADRAFT_117884"/>
<dbReference type="eggNOG" id="ENOG502S0TG">
    <property type="taxonomic scope" value="Eukaryota"/>
</dbReference>
<evidence type="ECO:0000256" key="2">
    <source>
        <dbReference type="ARBA" id="ARBA00022679"/>
    </source>
</evidence>
<keyword evidence="6" id="KW-1185">Reference proteome</keyword>
<evidence type="ECO:0000313" key="6">
    <source>
        <dbReference type="Proteomes" id="UP000001072"/>
    </source>
</evidence>
<accession>F4S2V5</accession>
<dbReference type="PANTHER" id="PTHR32385">
    <property type="entry name" value="MANNOSYL PHOSPHORYLINOSITOL CERAMIDE SYNTHASE"/>
    <property type="match status" value="1"/>
</dbReference>
<proteinExistence type="inferred from homology"/>
<feature type="transmembrane region" description="Helical" evidence="4">
    <location>
        <begin position="12"/>
        <end position="43"/>
    </location>
</feature>
<dbReference type="GO" id="GO:0051999">
    <property type="term" value="P:mannosyl-inositol phosphorylceramide biosynthetic process"/>
    <property type="evidence" value="ECO:0007669"/>
    <property type="project" value="TreeGrafter"/>
</dbReference>
<name>F4S2V5_MELLP</name>
<dbReference type="HOGENOM" id="CLU_519787_0_0_1"/>
<dbReference type="GeneID" id="18926107"/>
<dbReference type="InterPro" id="IPR029044">
    <property type="entry name" value="Nucleotide-diphossugar_trans"/>
</dbReference>
<dbReference type="Proteomes" id="UP000001072">
    <property type="component" value="Unassembled WGS sequence"/>
</dbReference>
<dbReference type="GO" id="GO:0016020">
    <property type="term" value="C:membrane"/>
    <property type="evidence" value="ECO:0007669"/>
    <property type="project" value="GOC"/>
</dbReference>
<dbReference type="AlphaFoldDB" id="F4S2V5"/>
<dbReference type="GO" id="GO:0000030">
    <property type="term" value="F:mannosyltransferase activity"/>
    <property type="evidence" value="ECO:0007669"/>
    <property type="project" value="TreeGrafter"/>
</dbReference>
<feature type="region of interest" description="Disordered" evidence="3">
    <location>
        <begin position="500"/>
        <end position="524"/>
    </location>
</feature>
<dbReference type="RefSeq" id="XP_007415608.1">
    <property type="nucleotide sequence ID" value="XM_007415546.1"/>
</dbReference>
<dbReference type="PANTHER" id="PTHR32385:SF15">
    <property type="entry name" value="INOSITOL PHOSPHOCERAMIDE MANNOSYLTRANSFERASE 1"/>
    <property type="match status" value="1"/>
</dbReference>
<keyword evidence="4" id="KW-0812">Transmembrane</keyword>
<gene>
    <name evidence="5" type="ORF">MELLADRAFT_117884</name>
</gene>
<reference evidence="6" key="1">
    <citation type="journal article" date="2011" name="Proc. Natl. Acad. Sci. U.S.A.">
        <title>Obligate biotrophy features unraveled by the genomic analysis of rust fungi.</title>
        <authorList>
            <person name="Duplessis S."/>
            <person name="Cuomo C.A."/>
            <person name="Lin Y.-C."/>
            <person name="Aerts A."/>
            <person name="Tisserant E."/>
            <person name="Veneault-Fourrey C."/>
            <person name="Joly D.L."/>
            <person name="Hacquard S."/>
            <person name="Amselem J."/>
            <person name="Cantarel B.L."/>
            <person name="Chiu R."/>
            <person name="Coutinho P.M."/>
            <person name="Feau N."/>
            <person name="Field M."/>
            <person name="Frey P."/>
            <person name="Gelhaye E."/>
            <person name="Goldberg J."/>
            <person name="Grabherr M.G."/>
            <person name="Kodira C.D."/>
            <person name="Kohler A."/>
            <person name="Kuees U."/>
            <person name="Lindquist E.A."/>
            <person name="Lucas S.M."/>
            <person name="Mago R."/>
            <person name="Mauceli E."/>
            <person name="Morin E."/>
            <person name="Murat C."/>
            <person name="Pangilinan J.L."/>
            <person name="Park R."/>
            <person name="Pearson M."/>
            <person name="Quesneville H."/>
            <person name="Rouhier N."/>
            <person name="Sakthikumar S."/>
            <person name="Salamov A.A."/>
            <person name="Schmutz J."/>
            <person name="Selles B."/>
            <person name="Shapiro H."/>
            <person name="Tanguay P."/>
            <person name="Tuskan G.A."/>
            <person name="Henrissat B."/>
            <person name="Van de Peer Y."/>
            <person name="Rouze P."/>
            <person name="Ellis J.G."/>
            <person name="Dodds P.N."/>
            <person name="Schein J.E."/>
            <person name="Zhong S."/>
            <person name="Hamelin R.C."/>
            <person name="Grigoriev I.V."/>
            <person name="Szabo L.J."/>
            <person name="Martin F."/>
        </authorList>
    </citation>
    <scope>NUCLEOTIDE SEQUENCE [LARGE SCALE GENOMIC DNA]</scope>
    <source>
        <strain evidence="6">98AG31 / pathotype 3-4-7</strain>
    </source>
</reference>
<dbReference type="SUPFAM" id="SSF53448">
    <property type="entry name" value="Nucleotide-diphospho-sugar transferases"/>
    <property type="match status" value="1"/>
</dbReference>
<evidence type="ECO:0000313" key="5">
    <source>
        <dbReference type="EMBL" id="EGG01008.1"/>
    </source>
</evidence>
<evidence type="ECO:0000256" key="4">
    <source>
        <dbReference type="SAM" id="Phobius"/>
    </source>
</evidence>
<evidence type="ECO:0000256" key="1">
    <source>
        <dbReference type="ARBA" id="ARBA00009003"/>
    </source>
</evidence>
<dbReference type="Gene3D" id="3.90.550.20">
    <property type="match status" value="1"/>
</dbReference>
<dbReference type="OrthoDB" id="3647at2759"/>